<feature type="active site" description="Acyl-ester intermediate" evidence="13">
    <location>
        <position position="74"/>
    </location>
</feature>
<name>A0A1H2RIE0_9RHOB</name>
<dbReference type="PRINTS" id="PR00725">
    <property type="entry name" value="DADACBPTASE1"/>
</dbReference>
<evidence type="ECO:0000256" key="9">
    <source>
        <dbReference type="ARBA" id="ARBA00022960"/>
    </source>
</evidence>
<evidence type="ECO:0000256" key="1">
    <source>
        <dbReference type="ARBA" id="ARBA00003217"/>
    </source>
</evidence>
<dbReference type="InterPro" id="IPR001967">
    <property type="entry name" value="Peptidase_S11_N"/>
</dbReference>
<dbReference type="STRING" id="564137.SAMN04488238_101331"/>
<dbReference type="InterPro" id="IPR037167">
    <property type="entry name" value="Peptidase_S11_C_sf"/>
</dbReference>
<evidence type="ECO:0000256" key="8">
    <source>
        <dbReference type="ARBA" id="ARBA00022801"/>
    </source>
</evidence>
<evidence type="ECO:0000256" key="15">
    <source>
        <dbReference type="RuleBase" id="RU004016"/>
    </source>
</evidence>
<evidence type="ECO:0000256" key="5">
    <source>
        <dbReference type="ARBA" id="ARBA00022645"/>
    </source>
</evidence>
<dbReference type="Proteomes" id="UP000198539">
    <property type="component" value="Unassembled WGS sequence"/>
</dbReference>
<keyword evidence="9" id="KW-0133">Cell shape</keyword>
<accession>A0A1H2RIE0</accession>
<keyword evidence="5 17" id="KW-0121">Carboxypeptidase</keyword>
<dbReference type="UniPathway" id="UPA00219"/>
<evidence type="ECO:0000256" key="3">
    <source>
        <dbReference type="ARBA" id="ARBA00007164"/>
    </source>
</evidence>
<evidence type="ECO:0000313" key="17">
    <source>
        <dbReference type="EMBL" id="SDW19243.1"/>
    </source>
</evidence>
<evidence type="ECO:0000256" key="6">
    <source>
        <dbReference type="ARBA" id="ARBA00022670"/>
    </source>
</evidence>
<evidence type="ECO:0000259" key="16">
    <source>
        <dbReference type="SMART" id="SM00936"/>
    </source>
</evidence>
<feature type="active site" evidence="13">
    <location>
        <position position="134"/>
    </location>
</feature>
<dbReference type="PANTHER" id="PTHR21581">
    <property type="entry name" value="D-ALANYL-D-ALANINE CARBOXYPEPTIDASE"/>
    <property type="match status" value="1"/>
</dbReference>
<dbReference type="SMART" id="SM00936">
    <property type="entry name" value="PBP5_C"/>
    <property type="match status" value="1"/>
</dbReference>
<dbReference type="RefSeq" id="WP_176846795.1">
    <property type="nucleotide sequence ID" value="NZ_CP061498.1"/>
</dbReference>
<dbReference type="EC" id="3.4.16.4" evidence="4"/>
<evidence type="ECO:0000256" key="4">
    <source>
        <dbReference type="ARBA" id="ARBA00012448"/>
    </source>
</evidence>
<dbReference type="PANTHER" id="PTHR21581:SF6">
    <property type="entry name" value="TRAFFICKING PROTEIN PARTICLE COMPLEX SUBUNIT 12"/>
    <property type="match status" value="1"/>
</dbReference>
<evidence type="ECO:0000256" key="12">
    <source>
        <dbReference type="ARBA" id="ARBA00034000"/>
    </source>
</evidence>
<evidence type="ECO:0000256" key="11">
    <source>
        <dbReference type="ARBA" id="ARBA00023316"/>
    </source>
</evidence>
<keyword evidence="18" id="KW-1185">Reference proteome</keyword>
<dbReference type="AlphaFoldDB" id="A0A1H2RIE0"/>
<dbReference type="GO" id="GO:0071555">
    <property type="term" value="P:cell wall organization"/>
    <property type="evidence" value="ECO:0007669"/>
    <property type="project" value="UniProtKB-KW"/>
</dbReference>
<dbReference type="InterPro" id="IPR012338">
    <property type="entry name" value="Beta-lactam/transpept-like"/>
</dbReference>
<keyword evidence="8" id="KW-0378">Hydrolase</keyword>
<dbReference type="GO" id="GO:0006508">
    <property type="term" value="P:proteolysis"/>
    <property type="evidence" value="ECO:0007669"/>
    <property type="project" value="UniProtKB-KW"/>
</dbReference>
<organism evidence="17 18">
    <name type="scientific">Roseicitreum antarcticum</name>
    <dbReference type="NCBI Taxonomy" id="564137"/>
    <lineage>
        <taxon>Bacteria</taxon>
        <taxon>Pseudomonadati</taxon>
        <taxon>Pseudomonadota</taxon>
        <taxon>Alphaproteobacteria</taxon>
        <taxon>Rhodobacterales</taxon>
        <taxon>Paracoccaceae</taxon>
        <taxon>Roseicitreum</taxon>
    </lineage>
</organism>
<evidence type="ECO:0000256" key="2">
    <source>
        <dbReference type="ARBA" id="ARBA00004752"/>
    </source>
</evidence>
<evidence type="ECO:0000313" key="18">
    <source>
        <dbReference type="Proteomes" id="UP000198539"/>
    </source>
</evidence>
<evidence type="ECO:0000256" key="14">
    <source>
        <dbReference type="PIRSR" id="PIRSR618044-2"/>
    </source>
</evidence>
<evidence type="ECO:0000256" key="7">
    <source>
        <dbReference type="ARBA" id="ARBA00022729"/>
    </source>
</evidence>
<reference evidence="17 18" key="1">
    <citation type="submission" date="2016-10" db="EMBL/GenBank/DDBJ databases">
        <authorList>
            <person name="de Groot N.N."/>
        </authorList>
    </citation>
    <scope>NUCLEOTIDE SEQUENCE [LARGE SCALE GENOMIC DNA]</scope>
    <source>
        <strain evidence="17 18">CGMCC 1.8894</strain>
    </source>
</reference>
<sequence length="412" mass="43815">MHYPLARWLRRATIFAASTVLALGPLSLGPLSLGLPASAQTGFETRATSAYMVDLSTDTVLVDVNSDIPLPPASMSKLMTLNMLFEALDDGRVTLDTQFTVSERAHAMGGSSMFLETRHRPTVEDLIRGIAILSGNDATVAVAEGLAGTEEAFANIATQRARALGMTNTTIANASGWPHPGHRMSMRDLATLARHIIEEHPQYYPYLAERDFTWNDITQSNRVPLLGAGVGLDGLKTGHTQEAGYGLTGSALQGDRRIIFVFSGLNSERERAEEAERMINYAFRQFATVTAVREGEQMAQADVWMGTAPSVPLVAGADVRMLVPAMNQSGTTGEVSFQNPLPAPVIAGQEVGILRVTVPGMPSRDVPLLAGADVPEGGFSTRVLSAAKILMAELRGGGDAPAEGSDDTPAAN</sequence>
<dbReference type="Pfam" id="PF07943">
    <property type="entry name" value="PBP5_C"/>
    <property type="match status" value="1"/>
</dbReference>
<dbReference type="Gene3D" id="3.40.710.10">
    <property type="entry name" value="DD-peptidase/beta-lactamase superfamily"/>
    <property type="match status" value="1"/>
</dbReference>
<dbReference type="InterPro" id="IPR012907">
    <property type="entry name" value="Peptidase_S11_C"/>
</dbReference>
<evidence type="ECO:0000256" key="13">
    <source>
        <dbReference type="PIRSR" id="PIRSR618044-1"/>
    </source>
</evidence>
<keyword evidence="6" id="KW-0645">Protease</keyword>
<dbReference type="InterPro" id="IPR015956">
    <property type="entry name" value="Peniciliin-bd_prot_C_sf"/>
</dbReference>
<feature type="binding site" evidence="14">
    <location>
        <position position="236"/>
    </location>
    <ligand>
        <name>substrate</name>
    </ligand>
</feature>
<dbReference type="SUPFAM" id="SSF69189">
    <property type="entry name" value="Penicillin-binding protein associated domain"/>
    <property type="match status" value="1"/>
</dbReference>
<comment type="similarity">
    <text evidence="3 15">Belongs to the peptidase S11 family.</text>
</comment>
<keyword evidence="10" id="KW-0573">Peptidoglycan synthesis</keyword>
<dbReference type="InterPro" id="IPR018044">
    <property type="entry name" value="Peptidase_S11"/>
</dbReference>
<keyword evidence="11" id="KW-0961">Cell wall biogenesis/degradation</keyword>
<dbReference type="GO" id="GO:0008360">
    <property type="term" value="P:regulation of cell shape"/>
    <property type="evidence" value="ECO:0007669"/>
    <property type="project" value="UniProtKB-KW"/>
</dbReference>
<comment type="pathway">
    <text evidence="2">Cell wall biogenesis; peptidoglycan biosynthesis.</text>
</comment>
<comment type="catalytic activity">
    <reaction evidence="12">
        <text>Preferential cleavage: (Ac)2-L-Lys-D-Ala-|-D-Ala. Also transpeptidation of peptidyl-alanyl moieties that are N-acyl substituents of D-alanine.</text>
        <dbReference type="EC" id="3.4.16.4"/>
    </reaction>
</comment>
<protein>
    <recommendedName>
        <fullName evidence="4">serine-type D-Ala-D-Ala carboxypeptidase</fullName>
        <ecNumber evidence="4">3.4.16.4</ecNumber>
    </recommendedName>
</protein>
<evidence type="ECO:0000256" key="10">
    <source>
        <dbReference type="ARBA" id="ARBA00022984"/>
    </source>
</evidence>
<feature type="active site" description="Proton acceptor" evidence="13">
    <location>
        <position position="77"/>
    </location>
</feature>
<dbReference type="GO" id="GO:0009002">
    <property type="term" value="F:serine-type D-Ala-D-Ala carboxypeptidase activity"/>
    <property type="evidence" value="ECO:0007669"/>
    <property type="project" value="UniProtKB-EC"/>
</dbReference>
<feature type="domain" description="Peptidase S11 D-Ala-D-Ala carboxypeptidase A C-terminal" evidence="16">
    <location>
        <begin position="286"/>
        <end position="376"/>
    </location>
</feature>
<comment type="function">
    <text evidence="1">Removes C-terminal D-alanyl residues from sugar-peptide cell wall precursors.</text>
</comment>
<proteinExistence type="inferred from homology"/>
<dbReference type="Pfam" id="PF00768">
    <property type="entry name" value="Peptidase_S11"/>
    <property type="match status" value="1"/>
</dbReference>
<dbReference type="Gene3D" id="2.60.410.10">
    <property type="entry name" value="D-Ala-D-Ala carboxypeptidase, C-terminal domain"/>
    <property type="match status" value="1"/>
</dbReference>
<dbReference type="EMBL" id="FNOM01000001">
    <property type="protein sequence ID" value="SDW19243.1"/>
    <property type="molecule type" value="Genomic_DNA"/>
</dbReference>
<dbReference type="SUPFAM" id="SSF56601">
    <property type="entry name" value="beta-lactamase/transpeptidase-like"/>
    <property type="match status" value="1"/>
</dbReference>
<gene>
    <name evidence="17" type="ORF">SAMN04488238_101331</name>
</gene>
<dbReference type="GO" id="GO:0009252">
    <property type="term" value="P:peptidoglycan biosynthetic process"/>
    <property type="evidence" value="ECO:0007669"/>
    <property type="project" value="UniProtKB-UniPathway"/>
</dbReference>
<keyword evidence="7" id="KW-0732">Signal</keyword>